<dbReference type="Gene3D" id="1.10.287.130">
    <property type="match status" value="1"/>
</dbReference>
<dbReference type="InterPro" id="IPR003594">
    <property type="entry name" value="HATPase_dom"/>
</dbReference>
<evidence type="ECO:0000256" key="6">
    <source>
        <dbReference type="ARBA" id="ARBA00023136"/>
    </source>
</evidence>
<dbReference type="PROSITE" id="PS50113">
    <property type="entry name" value="PAC"/>
    <property type="match status" value="1"/>
</dbReference>
<dbReference type="FunFam" id="1.10.287.130:FF:000070">
    <property type="entry name" value="Histidine kinase sensor protein"/>
    <property type="match status" value="1"/>
</dbReference>
<evidence type="ECO:0000259" key="8">
    <source>
        <dbReference type="PROSITE" id="PS50109"/>
    </source>
</evidence>
<organism evidence="11 12">
    <name type="scientific">Gemmata obscuriglobus</name>
    <dbReference type="NCBI Taxonomy" id="114"/>
    <lineage>
        <taxon>Bacteria</taxon>
        <taxon>Pseudomonadati</taxon>
        <taxon>Planctomycetota</taxon>
        <taxon>Planctomycetia</taxon>
        <taxon>Gemmatales</taxon>
        <taxon>Gemmataceae</taxon>
        <taxon>Gemmata</taxon>
    </lineage>
</organism>
<dbReference type="SUPFAM" id="SSF47384">
    <property type="entry name" value="Homodimeric domain of signal transducing histidine kinase"/>
    <property type="match status" value="1"/>
</dbReference>
<evidence type="ECO:0000256" key="1">
    <source>
        <dbReference type="ARBA" id="ARBA00000085"/>
    </source>
</evidence>
<dbReference type="InterPro" id="IPR000014">
    <property type="entry name" value="PAS"/>
</dbReference>
<dbReference type="SMART" id="SM00091">
    <property type="entry name" value="PAS"/>
    <property type="match status" value="4"/>
</dbReference>
<dbReference type="EMBL" id="CP025958">
    <property type="protein sequence ID" value="AWM38356.1"/>
    <property type="molecule type" value="Genomic_DNA"/>
</dbReference>
<dbReference type="InterPro" id="IPR013767">
    <property type="entry name" value="PAS_fold"/>
</dbReference>
<feature type="domain" description="PAS" evidence="9">
    <location>
        <begin position="447"/>
        <end position="499"/>
    </location>
</feature>
<evidence type="ECO:0000256" key="7">
    <source>
        <dbReference type="SAM" id="Coils"/>
    </source>
</evidence>
<evidence type="ECO:0000259" key="9">
    <source>
        <dbReference type="PROSITE" id="PS50112"/>
    </source>
</evidence>
<dbReference type="InterPro" id="IPR001610">
    <property type="entry name" value="PAC"/>
</dbReference>
<evidence type="ECO:0000256" key="4">
    <source>
        <dbReference type="ARBA" id="ARBA00022679"/>
    </source>
</evidence>
<dbReference type="Pfam" id="PF02518">
    <property type="entry name" value="HATPase_c"/>
    <property type="match status" value="1"/>
</dbReference>
<name>A0A2Z3H434_9BACT</name>
<feature type="coiled-coil region" evidence="7">
    <location>
        <begin position="939"/>
        <end position="970"/>
    </location>
</feature>
<evidence type="ECO:0000313" key="12">
    <source>
        <dbReference type="Proteomes" id="UP000245802"/>
    </source>
</evidence>
<feature type="domain" description="Histidine kinase" evidence="8">
    <location>
        <begin position="977"/>
        <end position="1191"/>
    </location>
</feature>
<dbReference type="SUPFAM" id="SSF55874">
    <property type="entry name" value="ATPase domain of HSP90 chaperone/DNA topoisomerase II/histidine kinase"/>
    <property type="match status" value="1"/>
</dbReference>
<protein>
    <recommendedName>
        <fullName evidence="2">histidine kinase</fullName>
        <ecNumber evidence="2">2.7.13.3</ecNumber>
    </recommendedName>
</protein>
<evidence type="ECO:0000313" key="11">
    <source>
        <dbReference type="EMBL" id="AWM38356.1"/>
    </source>
</evidence>
<dbReference type="SMART" id="SM00387">
    <property type="entry name" value="HATPase_c"/>
    <property type="match status" value="1"/>
</dbReference>
<dbReference type="PROSITE" id="PS50109">
    <property type="entry name" value="HIS_KIN"/>
    <property type="match status" value="1"/>
</dbReference>
<keyword evidence="6" id="KW-0472">Membrane</keyword>
<keyword evidence="12" id="KW-1185">Reference proteome</keyword>
<dbReference type="InterPro" id="IPR036097">
    <property type="entry name" value="HisK_dim/P_sf"/>
</dbReference>
<dbReference type="InterPro" id="IPR000700">
    <property type="entry name" value="PAS-assoc_C"/>
</dbReference>
<dbReference type="InterPro" id="IPR035965">
    <property type="entry name" value="PAS-like_dom_sf"/>
</dbReference>
<dbReference type="InterPro" id="IPR004358">
    <property type="entry name" value="Sig_transdc_His_kin-like_C"/>
</dbReference>
<dbReference type="CDD" id="cd00082">
    <property type="entry name" value="HisKA"/>
    <property type="match status" value="1"/>
</dbReference>
<dbReference type="Proteomes" id="UP000245802">
    <property type="component" value="Chromosome"/>
</dbReference>
<dbReference type="InterPro" id="IPR013656">
    <property type="entry name" value="PAS_4"/>
</dbReference>
<dbReference type="KEGG" id="gog:C1280_16070"/>
<dbReference type="SMART" id="SM00388">
    <property type="entry name" value="HisKA"/>
    <property type="match status" value="1"/>
</dbReference>
<dbReference type="EC" id="2.7.13.3" evidence="2"/>
<evidence type="ECO:0000256" key="2">
    <source>
        <dbReference type="ARBA" id="ARBA00012438"/>
    </source>
</evidence>
<dbReference type="InterPro" id="IPR036890">
    <property type="entry name" value="HATPase_C_sf"/>
</dbReference>
<gene>
    <name evidence="11" type="ORF">C1280_16070</name>
</gene>
<dbReference type="Pfam" id="PF13426">
    <property type="entry name" value="PAS_9"/>
    <property type="match status" value="2"/>
</dbReference>
<keyword evidence="4" id="KW-0808">Transferase</keyword>
<evidence type="ECO:0000256" key="3">
    <source>
        <dbReference type="ARBA" id="ARBA00022553"/>
    </source>
</evidence>
<keyword evidence="5" id="KW-0418">Kinase</keyword>
<dbReference type="GO" id="GO:0007234">
    <property type="term" value="P:osmosensory signaling via phosphorelay pathway"/>
    <property type="evidence" value="ECO:0007669"/>
    <property type="project" value="TreeGrafter"/>
</dbReference>
<sequence length="1197" mass="129211">MPVVVLLLCTLPPVGDHPRPALVTARSVRALDPEDAARGHPVDLSGVVTVSSARPPELFVQDDTCGVYVEIMQLHADLKPGAQVRVRGRARGGWFSPLVVAETVERVGEGRFPDPLPFDFSQPAARWLESQFVQSHCLVRSVLAGGGGLEVDGTAGPGGLAFRAPPPVAELQALVGTIVRVRGVCIPEYGPGGRVTGGARILVHQLGDIQVAQSLETVRAMPVRTAGYLRRFLPGVAPIPLVRMSGVVTARVGPDVLMVQDVTAGFTVHARPGTVPIAVGTLADVRGFLTWSGSRLTVHQADVTPCGEAPLPDPVDLTPATDRASVEGARVRFHGRVAESGPGHLTLVRDGLAVQVRLPEDDGRVVPVGSVATAAGALGSREGAGAVLFPVGAGDVTVDAPPPARPLTRAQVVAALWLALGAVVACAAWAWSLHRVVRFRTRELSESERKFATAFHANPDAVVLTRAGDGTVLEVNDGFCRLCGLPRGQVLGRSVVELIWRDPGARARMLDAVRAAGAVRDYPGVIRDAAGATHEVSIFCTRIEVGGSECLLGTIRDVTERNRAEREVRNERLFVDTMIESMPGVLYCYDSDGKFLRWNRRFETVTGYSAAEIAGMHPLDFFTPADRPLLSRRIGDAFATGEAHAEAPLLAKDGTARPYHFTGRRVAFDAATCLVGIGIDVSARHDAERQRAESERRYRELVELANSIILRWTPDGRVAFLNEFGQRFFGFTGDEIVGRHVLDTIVPYTESTGRDLKGLIERVCADPEAFEQSVNENVRRDGTRAWVAWTNRIVLGAGGEVVEILSVGSDVTGARRMEQALVASEKKFSAVFRLSPVSLALTRLDGPIVDVNKSFERIYKLSAERVRGRLPTDFAELYDAPADRALYAERLRRDGRLSGIEVRRVLGDGSAVDLVVAAELIELDGAAHALVASTDVTPLKRAEKALREANAALERRVEARTNELVAANAELEAFCYSVSHDLRAPLRAVDGFSQAVLEDYGPRLDAEGQGFLKRIRGAAARMGELIDDLLTLSRVTRADLRRERVDLSALAGEVVRALRQADPGREVEAVVAPGLFADGDRSLLRVVLENLLGNAWKYTSKVEAARIELGSEARSEGLLFFVRDNGAGFDPAYAHKLFQPFQRLHREAEFPGHGVGLATVLRVVRRHGGAVGAEGSVGNGARFWFTMPVHHPGPHHE</sequence>
<evidence type="ECO:0000259" key="10">
    <source>
        <dbReference type="PROSITE" id="PS50113"/>
    </source>
</evidence>
<accession>A0A2Z3H434</accession>
<dbReference type="InterPro" id="IPR003661">
    <property type="entry name" value="HisK_dim/P_dom"/>
</dbReference>
<dbReference type="OrthoDB" id="231918at2"/>
<dbReference type="GO" id="GO:0006355">
    <property type="term" value="P:regulation of DNA-templated transcription"/>
    <property type="evidence" value="ECO:0007669"/>
    <property type="project" value="InterPro"/>
</dbReference>
<dbReference type="NCBIfam" id="TIGR00229">
    <property type="entry name" value="sensory_box"/>
    <property type="match status" value="4"/>
</dbReference>
<dbReference type="Pfam" id="PF00989">
    <property type="entry name" value="PAS"/>
    <property type="match status" value="1"/>
</dbReference>
<dbReference type="AlphaFoldDB" id="A0A2Z3H434"/>
<dbReference type="GO" id="GO:0016020">
    <property type="term" value="C:membrane"/>
    <property type="evidence" value="ECO:0007669"/>
    <property type="project" value="UniProtKB-SubCell"/>
</dbReference>
<dbReference type="InterPro" id="IPR050351">
    <property type="entry name" value="BphY/WalK/GraS-like"/>
</dbReference>
<dbReference type="SUPFAM" id="SSF55785">
    <property type="entry name" value="PYP-like sensor domain (PAS domain)"/>
    <property type="match status" value="4"/>
</dbReference>
<dbReference type="GO" id="GO:0000156">
    <property type="term" value="F:phosphorelay response regulator activity"/>
    <property type="evidence" value="ECO:0007669"/>
    <property type="project" value="TreeGrafter"/>
</dbReference>
<dbReference type="RefSeq" id="WP_010040730.1">
    <property type="nucleotide sequence ID" value="NZ_CP025958.1"/>
</dbReference>
<feature type="domain" description="PAS" evidence="9">
    <location>
        <begin position="694"/>
        <end position="747"/>
    </location>
</feature>
<keyword evidence="7" id="KW-0175">Coiled coil</keyword>
<dbReference type="PRINTS" id="PR00344">
    <property type="entry name" value="BCTRLSENSOR"/>
</dbReference>
<dbReference type="Pfam" id="PF00512">
    <property type="entry name" value="HisKA"/>
    <property type="match status" value="1"/>
</dbReference>
<dbReference type="Pfam" id="PF08448">
    <property type="entry name" value="PAS_4"/>
    <property type="match status" value="1"/>
</dbReference>
<dbReference type="InterPro" id="IPR005467">
    <property type="entry name" value="His_kinase_dom"/>
</dbReference>
<evidence type="ECO:0000256" key="5">
    <source>
        <dbReference type="ARBA" id="ARBA00022777"/>
    </source>
</evidence>
<keyword evidence="3" id="KW-0597">Phosphoprotein</keyword>
<dbReference type="GO" id="GO:0000155">
    <property type="term" value="F:phosphorelay sensor kinase activity"/>
    <property type="evidence" value="ECO:0007669"/>
    <property type="project" value="InterPro"/>
</dbReference>
<dbReference type="CDD" id="cd00130">
    <property type="entry name" value="PAS"/>
    <property type="match status" value="3"/>
</dbReference>
<reference evidence="11 12" key="1">
    <citation type="submission" date="2018-01" db="EMBL/GenBank/DDBJ databases">
        <title>G. obscuriglobus.</title>
        <authorList>
            <person name="Franke J."/>
            <person name="Blomberg W."/>
            <person name="Selmecki A."/>
        </authorList>
    </citation>
    <scope>NUCLEOTIDE SEQUENCE [LARGE SCALE GENOMIC DNA]</scope>
    <source>
        <strain evidence="11 12">DSM 5831</strain>
    </source>
</reference>
<dbReference type="FunFam" id="3.30.565.10:FF:000006">
    <property type="entry name" value="Sensor histidine kinase WalK"/>
    <property type="match status" value="1"/>
</dbReference>
<dbReference type="Gene3D" id="3.30.450.20">
    <property type="entry name" value="PAS domain"/>
    <property type="match status" value="4"/>
</dbReference>
<feature type="domain" description="PAS" evidence="9">
    <location>
        <begin position="571"/>
        <end position="641"/>
    </location>
</feature>
<dbReference type="Gene3D" id="3.30.565.10">
    <property type="entry name" value="Histidine kinase-like ATPase, C-terminal domain"/>
    <property type="match status" value="1"/>
</dbReference>
<dbReference type="SMART" id="SM00086">
    <property type="entry name" value="PAC"/>
    <property type="match status" value="3"/>
</dbReference>
<feature type="domain" description="PAC" evidence="10">
    <location>
        <begin position="768"/>
        <end position="823"/>
    </location>
</feature>
<dbReference type="PROSITE" id="PS50112">
    <property type="entry name" value="PAS"/>
    <property type="match status" value="3"/>
</dbReference>
<proteinExistence type="predicted"/>
<dbReference type="GO" id="GO:0030295">
    <property type="term" value="F:protein kinase activator activity"/>
    <property type="evidence" value="ECO:0007669"/>
    <property type="project" value="TreeGrafter"/>
</dbReference>
<dbReference type="PANTHER" id="PTHR42878">
    <property type="entry name" value="TWO-COMPONENT HISTIDINE KINASE"/>
    <property type="match status" value="1"/>
</dbReference>
<dbReference type="PANTHER" id="PTHR42878:SF15">
    <property type="entry name" value="BACTERIOPHYTOCHROME"/>
    <property type="match status" value="1"/>
</dbReference>
<comment type="catalytic activity">
    <reaction evidence="1">
        <text>ATP + protein L-histidine = ADP + protein N-phospho-L-histidine.</text>
        <dbReference type="EC" id="2.7.13.3"/>
    </reaction>
</comment>